<dbReference type="PaxDb" id="121845-A0A1S3DJR4"/>
<accession>A0A1S3DJR4</accession>
<gene>
    <name evidence="3" type="primary">LOC103519830</name>
</gene>
<feature type="chain" id="PRO_5010313650" evidence="1">
    <location>
        <begin position="22"/>
        <end position="136"/>
    </location>
</feature>
<organism evidence="2 3">
    <name type="scientific">Diaphorina citri</name>
    <name type="common">Asian citrus psyllid</name>
    <dbReference type="NCBI Taxonomy" id="121845"/>
    <lineage>
        <taxon>Eukaryota</taxon>
        <taxon>Metazoa</taxon>
        <taxon>Ecdysozoa</taxon>
        <taxon>Arthropoda</taxon>
        <taxon>Hexapoda</taxon>
        <taxon>Insecta</taxon>
        <taxon>Pterygota</taxon>
        <taxon>Neoptera</taxon>
        <taxon>Paraneoptera</taxon>
        <taxon>Hemiptera</taxon>
        <taxon>Sternorrhyncha</taxon>
        <taxon>Psylloidea</taxon>
        <taxon>Psyllidae</taxon>
        <taxon>Diaphorininae</taxon>
        <taxon>Diaphorina</taxon>
    </lineage>
</organism>
<dbReference type="GeneID" id="103519830"/>
<keyword evidence="2" id="KW-1185">Reference proteome</keyword>
<evidence type="ECO:0000313" key="2">
    <source>
        <dbReference type="Proteomes" id="UP000079169"/>
    </source>
</evidence>
<protein>
    <submittedName>
        <fullName evidence="3">Uncharacterized protein LOC103519830</fullName>
    </submittedName>
</protein>
<name>A0A1S3DJR4_DIACI</name>
<dbReference type="Proteomes" id="UP000079169">
    <property type="component" value="Unplaced"/>
</dbReference>
<proteinExistence type="predicted"/>
<evidence type="ECO:0000256" key="1">
    <source>
        <dbReference type="SAM" id="SignalP"/>
    </source>
</evidence>
<evidence type="ECO:0000313" key="3">
    <source>
        <dbReference type="RefSeq" id="XP_008483140.1"/>
    </source>
</evidence>
<sequence>MSNSIVFVSSIISTLVVFVPAQFFESQPSLSFAIQPPPVLQNIPKNNFFDQASSAAVVNRQFAHRAVVLNAENEAKLPPHLTNPFYKNPRVADALAKSSWIIPGETVVTEREAEKIPRQKIYLALKNAGLVARRRR</sequence>
<dbReference type="OMA" id="VNRQFAH"/>
<feature type="signal peptide" evidence="1">
    <location>
        <begin position="1"/>
        <end position="21"/>
    </location>
</feature>
<reference evidence="3" key="1">
    <citation type="submission" date="2025-08" db="UniProtKB">
        <authorList>
            <consortium name="RefSeq"/>
        </authorList>
    </citation>
    <scope>IDENTIFICATION</scope>
</reference>
<dbReference type="KEGG" id="dci:103519830"/>
<dbReference type="AlphaFoldDB" id="A0A1S3DJR4"/>
<dbReference type="RefSeq" id="XP_008483140.1">
    <property type="nucleotide sequence ID" value="XM_008484918.2"/>
</dbReference>
<keyword evidence="1" id="KW-0732">Signal</keyword>